<proteinExistence type="predicted"/>
<evidence type="ECO:0000313" key="3">
    <source>
        <dbReference type="Proteomes" id="UP001491349"/>
    </source>
</evidence>
<sequence length="670" mass="69295">MKTFLQKSILIVFLTLFFFSNKAIAQTTYTWNRTVTASYTTSTNWTPTRTTPASTDVLQFNNGATFTVTDVPTQTIGRLLVTNNTKVTFSSPNPNGTYTTTIGGNASGDDLVVDSGCQLNLSGSRAEIISLLAGATGNITGNMTFTGAANQLLAANASSITFNSPAVFTAGTGFSGSAFGTTGTSNTVIFANGSTYVSAAGANPFGLTAPNSKVQFQTGSLFRLTQNAAPALNNRTYANFEVNGSGIVQSVTGASGVTMDNLTMTAGSLNLNTTGVNAVNIKGNISVASGATLGFNPAIGTNVLTFSGTIPQTITNAGTLTFGANEAVVIANTASPTPSVTFNNNQTISGSLTVNSGSILATSAILTNANPSVNGGLQLNSGGFVSATPTYGSASTLIYNRGSAIGHGVEWTGTGAPPVAGSGIPNNVTIQGNTSFTPTAARGLAGNLSIESGSSVLVNSSLNLTVRNSITNNGTLTLENNGNLLQVNNVANTGSGSTIVKRNSNPLIRLDYTMWSSPVANQNLLNFSPLTSISPNIRFYTYNPTINAPATTGFYQSVASPSTTPFDIGIGYLIRLPFNHPTAATVWNGQFTGTANNGTQNITISNSGDRFNSVGNPYPSPISISQFATDNSSNIETSIYFWRKTNNSFSPSYCSWNTASSTFSDNGEAF</sequence>
<evidence type="ECO:0000313" key="2">
    <source>
        <dbReference type="EMBL" id="MEK8180417.1"/>
    </source>
</evidence>
<evidence type="ECO:0000256" key="1">
    <source>
        <dbReference type="SAM" id="SignalP"/>
    </source>
</evidence>
<name>A0ABU9E193_9FLAO</name>
<gene>
    <name evidence="2" type="ORF">WMW71_08685</name>
</gene>
<dbReference type="EMBL" id="JBBPCB010000005">
    <property type="protein sequence ID" value="MEK8180417.1"/>
    <property type="molecule type" value="Genomic_DNA"/>
</dbReference>
<accession>A0ABU9E193</accession>
<evidence type="ECO:0008006" key="4">
    <source>
        <dbReference type="Google" id="ProtNLM"/>
    </source>
</evidence>
<feature type="chain" id="PRO_5047339051" description="G8 domain-containing protein" evidence="1">
    <location>
        <begin position="26"/>
        <end position="670"/>
    </location>
</feature>
<comment type="caution">
    <text evidence="2">The sequence shown here is derived from an EMBL/GenBank/DDBJ whole genome shotgun (WGS) entry which is preliminary data.</text>
</comment>
<dbReference type="RefSeq" id="WP_369688033.1">
    <property type="nucleotide sequence ID" value="NZ_JBBPCB010000005.1"/>
</dbReference>
<feature type="signal peptide" evidence="1">
    <location>
        <begin position="1"/>
        <end position="25"/>
    </location>
</feature>
<protein>
    <recommendedName>
        <fullName evidence="4">G8 domain-containing protein</fullName>
    </recommendedName>
</protein>
<feature type="non-terminal residue" evidence="2">
    <location>
        <position position="670"/>
    </location>
</feature>
<dbReference type="Proteomes" id="UP001491349">
    <property type="component" value="Unassembled WGS sequence"/>
</dbReference>
<organism evidence="2 3">
    <name type="scientific">Flavobacterium buctense</name>
    <dbReference type="NCBI Taxonomy" id="1648146"/>
    <lineage>
        <taxon>Bacteria</taxon>
        <taxon>Pseudomonadati</taxon>
        <taxon>Bacteroidota</taxon>
        <taxon>Flavobacteriia</taxon>
        <taxon>Flavobacteriales</taxon>
        <taxon>Flavobacteriaceae</taxon>
        <taxon>Flavobacterium</taxon>
    </lineage>
</organism>
<reference evidence="2 3" key="1">
    <citation type="submission" date="2024-04" db="EMBL/GenBank/DDBJ databases">
        <title>draft genome sequnece of Flavobacterium buctense JCM 30750.</title>
        <authorList>
            <person name="Kim D.-U."/>
        </authorList>
    </citation>
    <scope>NUCLEOTIDE SEQUENCE [LARGE SCALE GENOMIC DNA]</scope>
    <source>
        <strain evidence="2 3">JCM 30750</strain>
    </source>
</reference>
<keyword evidence="3" id="KW-1185">Reference proteome</keyword>
<keyword evidence="1" id="KW-0732">Signal</keyword>